<organism evidence="1 2">
    <name type="scientific">Candidatus Giovannonibacteria bacterium RIFCSPLOWO2_01_FULL_44_16</name>
    <dbReference type="NCBI Taxonomy" id="1798348"/>
    <lineage>
        <taxon>Bacteria</taxon>
        <taxon>Candidatus Giovannoniibacteriota</taxon>
    </lineage>
</organism>
<evidence type="ECO:0000313" key="1">
    <source>
        <dbReference type="EMBL" id="OGF83212.1"/>
    </source>
</evidence>
<accession>A0A1F5X5M0</accession>
<reference evidence="1 2" key="1">
    <citation type="journal article" date="2016" name="Nat. Commun.">
        <title>Thousands of microbial genomes shed light on interconnected biogeochemical processes in an aquifer system.</title>
        <authorList>
            <person name="Anantharaman K."/>
            <person name="Brown C.T."/>
            <person name="Hug L.A."/>
            <person name="Sharon I."/>
            <person name="Castelle C.J."/>
            <person name="Probst A.J."/>
            <person name="Thomas B.C."/>
            <person name="Singh A."/>
            <person name="Wilkins M.J."/>
            <person name="Karaoz U."/>
            <person name="Brodie E.L."/>
            <person name="Williams K.H."/>
            <person name="Hubbard S.S."/>
            <person name="Banfield J.F."/>
        </authorList>
    </citation>
    <scope>NUCLEOTIDE SEQUENCE [LARGE SCALE GENOMIC DNA]</scope>
</reference>
<comment type="caution">
    <text evidence="1">The sequence shown here is derived from an EMBL/GenBank/DDBJ whole genome shotgun (WGS) entry which is preliminary data.</text>
</comment>
<proteinExistence type="predicted"/>
<evidence type="ECO:0000313" key="2">
    <source>
        <dbReference type="Proteomes" id="UP000178046"/>
    </source>
</evidence>
<dbReference type="Proteomes" id="UP000178046">
    <property type="component" value="Unassembled WGS sequence"/>
</dbReference>
<protein>
    <submittedName>
        <fullName evidence="1">Uncharacterized protein</fullName>
    </submittedName>
</protein>
<name>A0A1F5X5M0_9BACT</name>
<dbReference type="AlphaFoldDB" id="A0A1F5X5M0"/>
<dbReference type="EMBL" id="MFIA01000004">
    <property type="protein sequence ID" value="OGF83212.1"/>
    <property type="molecule type" value="Genomic_DNA"/>
</dbReference>
<gene>
    <name evidence="1" type="ORF">A2924_02760</name>
</gene>
<sequence length="67" mass="7448">MDEITKRMSGSICSHCGGRADDWKCPKCGKSSKQFDPFHWKNCREGGKMKAQCNACAEAEDNCKCAK</sequence>